<accession>A0A2P5AYP5</accession>
<evidence type="ECO:0000313" key="2">
    <source>
        <dbReference type="Proteomes" id="UP000237105"/>
    </source>
</evidence>
<evidence type="ECO:0000313" key="1">
    <source>
        <dbReference type="EMBL" id="PON41667.1"/>
    </source>
</evidence>
<gene>
    <name evidence="1" type="ORF">PanWU01x14_287830</name>
</gene>
<name>A0A2P5AYP5_PARAD</name>
<sequence length="99" mass="11063">MPKDGIAVPASGTVVPESGIPVPIRRTTIFFGIAAPFFGTAMPSFESKTQKDILDHLLRNQRPRFDLIFGVQEPLGLKTLLLELEAHIPREMAWLTIFF</sequence>
<organism evidence="1 2">
    <name type="scientific">Parasponia andersonii</name>
    <name type="common">Sponia andersonii</name>
    <dbReference type="NCBI Taxonomy" id="3476"/>
    <lineage>
        <taxon>Eukaryota</taxon>
        <taxon>Viridiplantae</taxon>
        <taxon>Streptophyta</taxon>
        <taxon>Embryophyta</taxon>
        <taxon>Tracheophyta</taxon>
        <taxon>Spermatophyta</taxon>
        <taxon>Magnoliopsida</taxon>
        <taxon>eudicotyledons</taxon>
        <taxon>Gunneridae</taxon>
        <taxon>Pentapetalae</taxon>
        <taxon>rosids</taxon>
        <taxon>fabids</taxon>
        <taxon>Rosales</taxon>
        <taxon>Cannabaceae</taxon>
        <taxon>Parasponia</taxon>
    </lineage>
</organism>
<dbReference type="OrthoDB" id="10488443at2759"/>
<dbReference type="AlphaFoldDB" id="A0A2P5AYP5"/>
<protein>
    <submittedName>
        <fullName evidence="1">Uncharacterized protein</fullName>
    </submittedName>
</protein>
<proteinExistence type="predicted"/>
<dbReference type="EMBL" id="JXTB01000410">
    <property type="protein sequence ID" value="PON41667.1"/>
    <property type="molecule type" value="Genomic_DNA"/>
</dbReference>
<comment type="caution">
    <text evidence="1">The sequence shown here is derived from an EMBL/GenBank/DDBJ whole genome shotgun (WGS) entry which is preliminary data.</text>
</comment>
<keyword evidence="2" id="KW-1185">Reference proteome</keyword>
<dbReference type="Proteomes" id="UP000237105">
    <property type="component" value="Unassembled WGS sequence"/>
</dbReference>
<reference evidence="2" key="1">
    <citation type="submission" date="2016-06" db="EMBL/GenBank/DDBJ databases">
        <title>Parallel loss of symbiosis genes in relatives of nitrogen-fixing non-legume Parasponia.</title>
        <authorList>
            <person name="Van Velzen R."/>
            <person name="Holmer R."/>
            <person name="Bu F."/>
            <person name="Rutten L."/>
            <person name="Van Zeijl A."/>
            <person name="Liu W."/>
            <person name="Santuari L."/>
            <person name="Cao Q."/>
            <person name="Sharma T."/>
            <person name="Shen D."/>
            <person name="Roswanjaya Y."/>
            <person name="Wardhani T."/>
            <person name="Kalhor M.S."/>
            <person name="Jansen J."/>
            <person name="Van den Hoogen J."/>
            <person name="Gungor B."/>
            <person name="Hartog M."/>
            <person name="Hontelez J."/>
            <person name="Verver J."/>
            <person name="Yang W.-C."/>
            <person name="Schijlen E."/>
            <person name="Repin R."/>
            <person name="Schilthuizen M."/>
            <person name="Schranz E."/>
            <person name="Heidstra R."/>
            <person name="Miyata K."/>
            <person name="Fedorova E."/>
            <person name="Kohlen W."/>
            <person name="Bisseling T."/>
            <person name="Smit S."/>
            <person name="Geurts R."/>
        </authorList>
    </citation>
    <scope>NUCLEOTIDE SEQUENCE [LARGE SCALE GENOMIC DNA]</scope>
    <source>
        <strain evidence="2">cv. WU1-14</strain>
    </source>
</reference>